<evidence type="ECO:0000313" key="2">
    <source>
        <dbReference type="Proteomes" id="UP000315540"/>
    </source>
</evidence>
<proteinExistence type="predicted"/>
<reference evidence="1 2" key="1">
    <citation type="submission" date="2019-06" db="EMBL/GenBank/DDBJ databases">
        <authorList>
            <person name="Meng X."/>
        </authorList>
    </citation>
    <scope>NUCLEOTIDE SEQUENCE [LARGE SCALE GENOMIC DNA]</scope>
    <source>
        <strain evidence="1 2">M625</strain>
    </source>
</reference>
<dbReference type="OrthoDB" id="675334at2"/>
<comment type="caution">
    <text evidence="1">The sequence shown here is derived from an EMBL/GenBank/DDBJ whole genome shotgun (WGS) entry which is preliminary data.</text>
</comment>
<gene>
    <name evidence="1" type="ORF">FHK87_02995</name>
</gene>
<accession>A0A504JN38</accession>
<organism evidence="1 2">
    <name type="scientific">Aquimarina algicola</name>
    <dbReference type="NCBI Taxonomy" id="2589995"/>
    <lineage>
        <taxon>Bacteria</taxon>
        <taxon>Pseudomonadati</taxon>
        <taxon>Bacteroidota</taxon>
        <taxon>Flavobacteriia</taxon>
        <taxon>Flavobacteriales</taxon>
        <taxon>Flavobacteriaceae</taxon>
        <taxon>Aquimarina</taxon>
    </lineage>
</organism>
<sequence length="119" mass="13979">MGYHIYLYRKEVKENNSGLEFLENESLIQDFEPNQKQSLRERLLRYGFIITNEAETETSFSFKTIDSSVRANLRSNCLSFISSYSEEDLFEIQMTASEFTDTGEFLKFDPQNGAWEEIM</sequence>
<dbReference type="RefSeq" id="WP_140589594.1">
    <property type="nucleotide sequence ID" value="NZ_VFWZ01000001.1"/>
</dbReference>
<name>A0A504JN38_9FLAO</name>
<evidence type="ECO:0000313" key="1">
    <source>
        <dbReference type="EMBL" id="TPN89208.1"/>
    </source>
</evidence>
<dbReference type="EMBL" id="VFWZ01000001">
    <property type="protein sequence ID" value="TPN89208.1"/>
    <property type="molecule type" value="Genomic_DNA"/>
</dbReference>
<protein>
    <submittedName>
        <fullName evidence="1">Uncharacterized protein</fullName>
    </submittedName>
</protein>
<dbReference type="Proteomes" id="UP000315540">
    <property type="component" value="Unassembled WGS sequence"/>
</dbReference>
<dbReference type="AlphaFoldDB" id="A0A504JN38"/>
<keyword evidence="2" id="KW-1185">Reference proteome</keyword>